<gene>
    <name evidence="2" type="ORF">EUAN_20780</name>
</gene>
<keyword evidence="1" id="KW-0812">Transmembrane</keyword>
<dbReference type="STRING" id="39480.EUAN_20780"/>
<dbReference type="RefSeq" id="WP_071064286.1">
    <property type="nucleotide sequence ID" value="NZ_MKIE01000011.1"/>
</dbReference>
<sequence length="59" mass="6802">MKLSKKSKSVLVSAAFSALFGLLMTFWGMGRYSEDKLISFLLYTAMFFILHRAMSSKWK</sequence>
<keyword evidence="1" id="KW-1133">Transmembrane helix</keyword>
<dbReference type="Proteomes" id="UP000180254">
    <property type="component" value="Unassembled WGS sequence"/>
</dbReference>
<evidence type="ECO:0000313" key="3">
    <source>
        <dbReference type="Proteomes" id="UP000180254"/>
    </source>
</evidence>
<evidence type="ECO:0000313" key="2">
    <source>
        <dbReference type="EMBL" id="OHW61537.1"/>
    </source>
</evidence>
<dbReference type="AlphaFoldDB" id="A0A1S1V607"/>
<evidence type="ECO:0000256" key="1">
    <source>
        <dbReference type="SAM" id="Phobius"/>
    </source>
</evidence>
<comment type="caution">
    <text evidence="2">The sequence shown here is derived from an EMBL/GenBank/DDBJ whole genome shotgun (WGS) entry which is preliminary data.</text>
</comment>
<keyword evidence="3" id="KW-1185">Reference proteome</keyword>
<protein>
    <submittedName>
        <fullName evidence="2">Uncharacterized protein</fullName>
    </submittedName>
</protein>
<feature type="transmembrane region" description="Helical" evidence="1">
    <location>
        <begin position="36"/>
        <end position="54"/>
    </location>
</feature>
<feature type="transmembrane region" description="Helical" evidence="1">
    <location>
        <begin position="9"/>
        <end position="30"/>
    </location>
</feature>
<dbReference type="EMBL" id="MKIE01000011">
    <property type="protein sequence ID" value="OHW61537.1"/>
    <property type="molecule type" value="Genomic_DNA"/>
</dbReference>
<name>A0A1S1V607_9FIRM</name>
<accession>A0A1S1V607</accession>
<keyword evidence="1" id="KW-0472">Membrane</keyword>
<organism evidence="2 3">
    <name type="scientific">Andreesenia angusta</name>
    <dbReference type="NCBI Taxonomy" id="39480"/>
    <lineage>
        <taxon>Bacteria</taxon>
        <taxon>Bacillati</taxon>
        <taxon>Bacillota</taxon>
        <taxon>Tissierellia</taxon>
        <taxon>Tissierellales</taxon>
        <taxon>Gottschalkiaceae</taxon>
        <taxon>Andreesenia</taxon>
    </lineage>
</organism>
<proteinExistence type="predicted"/>
<reference evidence="2 3" key="1">
    <citation type="submission" date="2016-09" db="EMBL/GenBank/DDBJ databases">
        <title>Genome sequence of Eubacterium angustum.</title>
        <authorList>
            <person name="Poehlein A."/>
            <person name="Daniel R."/>
        </authorList>
    </citation>
    <scope>NUCLEOTIDE SEQUENCE [LARGE SCALE GENOMIC DNA]</scope>
    <source>
        <strain evidence="2 3">DSM 1989</strain>
    </source>
</reference>